<protein>
    <submittedName>
        <fullName evidence="8">UV DNA damage endonuclease</fullName>
        <ecNumber evidence="8">3.-.-.-</ecNumber>
    </submittedName>
</protein>
<dbReference type="Pfam" id="PF03851">
    <property type="entry name" value="UvdE"/>
    <property type="match status" value="1"/>
</dbReference>
<evidence type="ECO:0000256" key="1">
    <source>
        <dbReference type="ARBA" id="ARBA00022722"/>
    </source>
</evidence>
<keyword evidence="2 8" id="KW-0255">Endonuclease</keyword>
<dbReference type="Pfam" id="PF08349">
    <property type="entry name" value="DUF1722"/>
    <property type="match status" value="1"/>
</dbReference>
<sequence>MRIGYACIALAVEGTELKNCTMKNASPERLLSLVSHNLRSLSAMIDYNIKNNILLYRISSDLVPFGSSLAKDLPWEAENEPLLCSIREKIAASGMRVSMHPGQYTVLSSPDAGVVRRSVEDLRYHARVLESLAPGKEHKIVLHGGGKYGDTSSAMRRFISSFRDLDDSVTRRLVLENDGSIYTIAEVLELAASIGAPVIYDNLHNALNPADKTKDDTYWIAQAAPTWSAADGPQKLHYSQQHPLKTRGAHSDFIAIDPFLEFCHRLPDPSVDIMLEVKDKNLSALKCILCTSPHPVTALEAEWARYKYSVLEKSPSAYQEIRELLKNKRADSALEFYHLVEEALSLREDKERAENALEHVWGYFTNLAAPAEQARYRKKLACYLEGTCSLAQVKNTLRSLAAAYKITYLTDSYFFTI</sequence>
<dbReference type="Gene3D" id="3.20.20.150">
    <property type="entry name" value="Divalent-metal-dependent TIM barrel enzymes"/>
    <property type="match status" value="1"/>
</dbReference>
<name>A0A644XHW8_9ZZZZ</name>
<dbReference type="InterPro" id="IPR036237">
    <property type="entry name" value="Xyl_isomerase-like_sf"/>
</dbReference>
<evidence type="ECO:0000256" key="2">
    <source>
        <dbReference type="ARBA" id="ARBA00022759"/>
    </source>
</evidence>
<keyword evidence="3" id="KW-0227">DNA damage</keyword>
<evidence type="ECO:0000256" key="4">
    <source>
        <dbReference type="ARBA" id="ARBA00022769"/>
    </source>
</evidence>
<dbReference type="NCBIfam" id="TIGR00629">
    <property type="entry name" value="uvde"/>
    <property type="match status" value="1"/>
</dbReference>
<dbReference type="EMBL" id="VSSQ01002501">
    <property type="protein sequence ID" value="MPM15795.1"/>
    <property type="molecule type" value="Genomic_DNA"/>
</dbReference>
<keyword evidence="5 8" id="KW-0378">Hydrolase</keyword>
<dbReference type="PANTHER" id="PTHR31290">
    <property type="entry name" value="UV-DAMAGE ENDONUCLEASE"/>
    <property type="match status" value="1"/>
</dbReference>
<dbReference type="GO" id="GO:0016787">
    <property type="term" value="F:hydrolase activity"/>
    <property type="evidence" value="ECO:0007669"/>
    <property type="project" value="UniProtKB-KW"/>
</dbReference>
<dbReference type="InterPro" id="IPR013560">
    <property type="entry name" value="DUF1722"/>
</dbReference>
<evidence type="ECO:0000256" key="3">
    <source>
        <dbReference type="ARBA" id="ARBA00022763"/>
    </source>
</evidence>
<organism evidence="8">
    <name type="scientific">bioreactor metagenome</name>
    <dbReference type="NCBI Taxonomy" id="1076179"/>
    <lineage>
        <taxon>unclassified sequences</taxon>
        <taxon>metagenomes</taxon>
        <taxon>ecological metagenomes</taxon>
    </lineage>
</organism>
<dbReference type="GO" id="GO:0004519">
    <property type="term" value="F:endonuclease activity"/>
    <property type="evidence" value="ECO:0007669"/>
    <property type="project" value="UniProtKB-KW"/>
</dbReference>
<keyword evidence="1" id="KW-0540">Nuclease</keyword>
<dbReference type="SUPFAM" id="SSF51658">
    <property type="entry name" value="Xylose isomerase-like"/>
    <property type="match status" value="1"/>
</dbReference>
<keyword evidence="4" id="KW-0228">DNA excision</keyword>
<comment type="caution">
    <text evidence="8">The sequence shown here is derived from an EMBL/GenBank/DDBJ whole genome shotgun (WGS) entry which is preliminary data.</text>
</comment>
<dbReference type="GO" id="GO:0009411">
    <property type="term" value="P:response to UV"/>
    <property type="evidence" value="ECO:0007669"/>
    <property type="project" value="InterPro"/>
</dbReference>
<dbReference type="InterPro" id="IPR004601">
    <property type="entry name" value="UvdE"/>
</dbReference>
<feature type="domain" description="DUF1722" evidence="7">
    <location>
        <begin position="307"/>
        <end position="416"/>
    </location>
</feature>
<evidence type="ECO:0000256" key="6">
    <source>
        <dbReference type="ARBA" id="ARBA00023204"/>
    </source>
</evidence>
<proteinExistence type="predicted"/>
<gene>
    <name evidence="8" type="primary">uvsE_6</name>
    <name evidence="8" type="ORF">SDC9_62167</name>
</gene>
<evidence type="ECO:0000256" key="5">
    <source>
        <dbReference type="ARBA" id="ARBA00022801"/>
    </source>
</evidence>
<accession>A0A644XHW8</accession>
<keyword evidence="6" id="KW-0234">DNA repair</keyword>
<evidence type="ECO:0000259" key="7">
    <source>
        <dbReference type="Pfam" id="PF08349"/>
    </source>
</evidence>
<dbReference type="PANTHER" id="PTHR31290:SF5">
    <property type="entry name" value="UV-DAMAGE ENDONUCLEASE"/>
    <property type="match status" value="1"/>
</dbReference>
<dbReference type="GO" id="GO:0006289">
    <property type="term" value="P:nucleotide-excision repair"/>
    <property type="evidence" value="ECO:0007669"/>
    <property type="project" value="InterPro"/>
</dbReference>
<evidence type="ECO:0000313" key="8">
    <source>
        <dbReference type="EMBL" id="MPM15795.1"/>
    </source>
</evidence>
<dbReference type="AlphaFoldDB" id="A0A644XHW8"/>
<dbReference type="EC" id="3.-.-.-" evidence="8"/>
<reference evidence="8" key="1">
    <citation type="submission" date="2019-08" db="EMBL/GenBank/DDBJ databases">
        <authorList>
            <person name="Kucharzyk K."/>
            <person name="Murdoch R.W."/>
            <person name="Higgins S."/>
            <person name="Loffler F."/>
        </authorList>
    </citation>
    <scope>NUCLEOTIDE SEQUENCE</scope>
</reference>